<keyword evidence="3" id="KW-1185">Reference proteome</keyword>
<sequence length="231" mass="26064">MSWIMKPDGDGQSRVRQRPSKLSNLPAAANVASGPGTSSKGIPTPGSVPGSPWAEFPMKDNYPKVADPTDQEREVSTKQANRPFLAYAQYREKRKLEHEAWLKRKEERELKLARGEEVGPEEPDPNEDPEVGCLGLMKFIVISLVVIILAGKFFTGSFLWEQELPDLRHFIPGLEHWRKYFAESKKYPKVGRVLHEPIDPRSPIPEHCDPKKAKAASETPITKPVTHHDEL</sequence>
<protein>
    <submittedName>
        <fullName evidence="2">Uncharacterized protein</fullName>
    </submittedName>
</protein>
<feature type="region of interest" description="Disordered" evidence="1">
    <location>
        <begin position="198"/>
        <end position="231"/>
    </location>
</feature>
<dbReference type="OrthoDB" id="10257697at2759"/>
<accession>A0A2R6S3L3</accession>
<feature type="region of interest" description="Disordered" evidence="1">
    <location>
        <begin position="1"/>
        <end position="78"/>
    </location>
</feature>
<gene>
    <name evidence="2" type="ORF">PHLCEN_2v1290</name>
</gene>
<reference evidence="2 3" key="1">
    <citation type="submission" date="2018-02" db="EMBL/GenBank/DDBJ databases">
        <title>Genome sequence of the basidiomycete white-rot fungus Phlebia centrifuga.</title>
        <authorList>
            <person name="Granchi Z."/>
            <person name="Peng M."/>
            <person name="de Vries R.P."/>
            <person name="Hilden K."/>
            <person name="Makela M.R."/>
            <person name="Grigoriev I."/>
            <person name="Riley R."/>
        </authorList>
    </citation>
    <scope>NUCLEOTIDE SEQUENCE [LARGE SCALE GENOMIC DNA]</scope>
    <source>
        <strain evidence="2 3">FBCC195</strain>
    </source>
</reference>
<dbReference type="Proteomes" id="UP000186601">
    <property type="component" value="Unassembled WGS sequence"/>
</dbReference>
<organism evidence="2 3">
    <name type="scientific">Hermanssonia centrifuga</name>
    <dbReference type="NCBI Taxonomy" id="98765"/>
    <lineage>
        <taxon>Eukaryota</taxon>
        <taxon>Fungi</taxon>
        <taxon>Dikarya</taxon>
        <taxon>Basidiomycota</taxon>
        <taxon>Agaricomycotina</taxon>
        <taxon>Agaricomycetes</taxon>
        <taxon>Polyporales</taxon>
        <taxon>Meruliaceae</taxon>
        <taxon>Hermanssonia</taxon>
    </lineage>
</organism>
<comment type="caution">
    <text evidence="2">The sequence shown here is derived from an EMBL/GenBank/DDBJ whole genome shotgun (WGS) entry which is preliminary data.</text>
</comment>
<proteinExistence type="predicted"/>
<feature type="compositionally biased region" description="Basic and acidic residues" evidence="1">
    <location>
        <begin position="198"/>
        <end position="212"/>
    </location>
</feature>
<evidence type="ECO:0000313" key="2">
    <source>
        <dbReference type="EMBL" id="PSS36862.1"/>
    </source>
</evidence>
<evidence type="ECO:0000256" key="1">
    <source>
        <dbReference type="SAM" id="MobiDB-lite"/>
    </source>
</evidence>
<dbReference type="EMBL" id="MLYV02000095">
    <property type="protein sequence ID" value="PSS36862.1"/>
    <property type="molecule type" value="Genomic_DNA"/>
</dbReference>
<evidence type="ECO:0000313" key="3">
    <source>
        <dbReference type="Proteomes" id="UP000186601"/>
    </source>
</evidence>
<name>A0A2R6S3L3_9APHY</name>
<dbReference type="AlphaFoldDB" id="A0A2R6S3L3"/>